<protein>
    <submittedName>
        <fullName evidence="8">Aromatic-L-amino-acid decarboxylase</fullName>
    </submittedName>
</protein>
<evidence type="ECO:0000256" key="5">
    <source>
        <dbReference type="ARBA" id="ARBA00023239"/>
    </source>
</evidence>
<dbReference type="EMBL" id="LUCM01011065">
    <property type="protein sequence ID" value="KAA0184490.1"/>
    <property type="molecule type" value="Genomic_DNA"/>
</dbReference>
<dbReference type="SUPFAM" id="SSF53383">
    <property type="entry name" value="PLP-dependent transferases"/>
    <property type="match status" value="2"/>
</dbReference>
<evidence type="ECO:0000313" key="9">
    <source>
        <dbReference type="Proteomes" id="UP000728185"/>
    </source>
</evidence>
<dbReference type="OrthoDB" id="639767at2759"/>
<comment type="cofactor">
    <cofactor evidence="1 6 7">
        <name>pyridoxal 5'-phosphate</name>
        <dbReference type="ChEBI" id="CHEBI:597326"/>
    </cofactor>
</comment>
<evidence type="ECO:0000313" key="8">
    <source>
        <dbReference type="EMBL" id="KAA0184490.1"/>
    </source>
</evidence>
<sequence length="430" mass="49163">MDSHQFGYWGKRMVDYICEYQRTLPERKVIPEVQPGYLRPLLPEEAPEEGETWQQIFEDLEKYIVPGAASPAMTELEVVMMDWMAKLLHLPKEFTHASHEGGGVIQVNSTSVDHQSFLCFHFYQFVNPVETAICDALWLWWYPYGRLNYKYAVSAQCLRCLAESTDLHLAPHLLRTVGHQTGEQSSASDCILVSMLAARHYAIRRHKHVFEEKGDKDPKNAVLSRLVAYGSNLAHSCVEKASVICMVKFRQLEVDENYSLHGDVLQIALEVCATLGTTACCSADDLSSLGPVCDNFNVWLHLDGAYGGNALILPECKQYLKGIEHVWSLNVNPNKWMLVGFDCSLMWVRDHQLLTSSMVVNPIYLQHKHSSKTVDFRHWGIPLSRRFRALKLWFVLRIYGASGIREYIRRVSVVLYFLHIFLPNNIQNSG</sequence>
<keyword evidence="3" id="KW-0210">Decarboxylase</keyword>
<keyword evidence="4 6" id="KW-0663">Pyridoxal phosphate</keyword>
<keyword evidence="9" id="KW-1185">Reference proteome</keyword>
<accession>A0A8E0RJL5</accession>
<dbReference type="Gene3D" id="1.20.1340.10">
    <property type="entry name" value="dopa decarboxylase, N-terminal domain"/>
    <property type="match status" value="1"/>
</dbReference>
<dbReference type="GO" id="GO:0006520">
    <property type="term" value="P:amino acid metabolic process"/>
    <property type="evidence" value="ECO:0007669"/>
    <property type="project" value="InterPro"/>
</dbReference>
<dbReference type="PANTHER" id="PTHR11999:SF70">
    <property type="entry name" value="MIP05841P"/>
    <property type="match status" value="1"/>
</dbReference>
<dbReference type="GO" id="GO:0019752">
    <property type="term" value="P:carboxylic acid metabolic process"/>
    <property type="evidence" value="ECO:0007669"/>
    <property type="project" value="InterPro"/>
</dbReference>
<comment type="similarity">
    <text evidence="2 7">Belongs to the group II decarboxylase family.</text>
</comment>
<dbReference type="InterPro" id="IPR010977">
    <property type="entry name" value="Aromatic_deC"/>
</dbReference>
<organism evidence="8 9">
    <name type="scientific">Fasciolopsis buskii</name>
    <dbReference type="NCBI Taxonomy" id="27845"/>
    <lineage>
        <taxon>Eukaryota</taxon>
        <taxon>Metazoa</taxon>
        <taxon>Spiralia</taxon>
        <taxon>Lophotrochozoa</taxon>
        <taxon>Platyhelminthes</taxon>
        <taxon>Trematoda</taxon>
        <taxon>Digenea</taxon>
        <taxon>Plagiorchiida</taxon>
        <taxon>Echinostomata</taxon>
        <taxon>Echinostomatoidea</taxon>
        <taxon>Fasciolidae</taxon>
        <taxon>Fasciolopsis</taxon>
    </lineage>
</organism>
<dbReference type="PANTHER" id="PTHR11999">
    <property type="entry name" value="GROUP II PYRIDOXAL-5-PHOSPHATE DECARBOXYLASE"/>
    <property type="match status" value="1"/>
</dbReference>
<name>A0A8E0RJL5_9TREM</name>
<comment type="caution">
    <text evidence="8">The sequence shown here is derived from an EMBL/GenBank/DDBJ whole genome shotgun (WGS) entry which is preliminary data.</text>
</comment>
<evidence type="ECO:0000256" key="3">
    <source>
        <dbReference type="ARBA" id="ARBA00022793"/>
    </source>
</evidence>
<evidence type="ECO:0000256" key="1">
    <source>
        <dbReference type="ARBA" id="ARBA00001933"/>
    </source>
</evidence>
<evidence type="ECO:0000256" key="4">
    <source>
        <dbReference type="ARBA" id="ARBA00022898"/>
    </source>
</evidence>
<dbReference type="GO" id="GO:0005737">
    <property type="term" value="C:cytoplasm"/>
    <property type="evidence" value="ECO:0007669"/>
    <property type="project" value="TreeGrafter"/>
</dbReference>
<dbReference type="Proteomes" id="UP000728185">
    <property type="component" value="Unassembled WGS sequence"/>
</dbReference>
<feature type="modified residue" description="N6-(pyridoxal phosphate)lysine" evidence="6">
    <location>
        <position position="335"/>
    </location>
</feature>
<dbReference type="InterPro" id="IPR002129">
    <property type="entry name" value="PyrdxlP-dep_de-COase"/>
</dbReference>
<keyword evidence="5 7" id="KW-0456">Lyase</keyword>
<dbReference type="InterPro" id="IPR021115">
    <property type="entry name" value="Pyridoxal-P_BS"/>
</dbReference>
<dbReference type="PROSITE" id="PS00392">
    <property type="entry name" value="DDC_GAD_HDC_YDC"/>
    <property type="match status" value="1"/>
</dbReference>
<dbReference type="InterPro" id="IPR015421">
    <property type="entry name" value="PyrdxlP-dep_Trfase_major"/>
</dbReference>
<dbReference type="GO" id="GO:0042423">
    <property type="term" value="P:catecholamine biosynthetic process"/>
    <property type="evidence" value="ECO:0007669"/>
    <property type="project" value="UniProtKB-KW"/>
</dbReference>
<dbReference type="GO" id="GO:0030170">
    <property type="term" value="F:pyridoxal phosphate binding"/>
    <property type="evidence" value="ECO:0007669"/>
    <property type="project" value="InterPro"/>
</dbReference>
<dbReference type="PRINTS" id="PR00800">
    <property type="entry name" value="YHDCRBOXLASE"/>
</dbReference>
<dbReference type="Pfam" id="PF00282">
    <property type="entry name" value="Pyridoxal_deC"/>
    <property type="match status" value="2"/>
</dbReference>
<evidence type="ECO:0000256" key="2">
    <source>
        <dbReference type="ARBA" id="ARBA00009533"/>
    </source>
</evidence>
<gene>
    <name evidence="8" type="ORF">FBUS_08174</name>
</gene>
<reference evidence="8" key="1">
    <citation type="submission" date="2019-05" db="EMBL/GenBank/DDBJ databases">
        <title>Annotation for the trematode Fasciolopsis buski.</title>
        <authorList>
            <person name="Choi Y.-J."/>
        </authorList>
    </citation>
    <scope>NUCLEOTIDE SEQUENCE</scope>
    <source>
        <strain evidence="8">HT</strain>
        <tissue evidence="8">Whole worm</tissue>
    </source>
</reference>
<evidence type="ECO:0000256" key="6">
    <source>
        <dbReference type="PIRSR" id="PIRSR602129-50"/>
    </source>
</evidence>
<dbReference type="Gene3D" id="3.40.640.10">
    <property type="entry name" value="Type I PLP-dependent aspartate aminotransferase-like (Major domain)"/>
    <property type="match status" value="1"/>
</dbReference>
<dbReference type="GO" id="GO:0004058">
    <property type="term" value="F:aromatic-L-amino-acid decarboxylase activity"/>
    <property type="evidence" value="ECO:0007669"/>
    <property type="project" value="UniProtKB-EC"/>
</dbReference>
<proteinExistence type="inferred from homology"/>
<evidence type="ECO:0000256" key="7">
    <source>
        <dbReference type="RuleBase" id="RU000382"/>
    </source>
</evidence>
<dbReference type="AlphaFoldDB" id="A0A8E0RJL5"/>
<dbReference type="InterPro" id="IPR015424">
    <property type="entry name" value="PyrdxlP-dep_Trfase"/>
</dbReference>